<dbReference type="Proteomes" id="UP000464262">
    <property type="component" value="Chromosome 2"/>
</dbReference>
<reference evidence="2 3" key="1">
    <citation type="submission" date="2020-01" db="EMBL/GenBank/DDBJ databases">
        <title>Whole genome and functional gene identification of agarase of Vibrio HN897.</title>
        <authorList>
            <person name="Liu Y."/>
            <person name="Zhao Z."/>
        </authorList>
    </citation>
    <scope>NUCLEOTIDE SEQUENCE [LARGE SCALE GENOMIC DNA]</scope>
    <source>
        <strain evidence="2 3">HN897</strain>
    </source>
</reference>
<proteinExistence type="predicted"/>
<dbReference type="Pfam" id="PF20358">
    <property type="entry name" value="DUF6653"/>
    <property type="match status" value="1"/>
</dbReference>
<sequence length="170" mass="20086">MDILKAAEKLMSMDESAWQRHSSPLSVYSRFSILPMFTFVIGIREHLGWWTLLLFGVVVLWTWLNPRLFSAPTTTNNWASMGTFGERVYLNQKNESLIPKHHLKTAKGIILLQLVGLPFWFYSLYSIDTLLMMISTLYLMFTKAWFVDRMVWLYKDVKDLNPIYQSWYKS</sequence>
<protein>
    <submittedName>
        <fullName evidence="2">Uncharacterized protein</fullName>
    </submittedName>
</protein>
<keyword evidence="1" id="KW-0812">Transmembrane</keyword>
<name>A0A7Z2YEY2_9VIBR</name>
<keyword evidence="3" id="KW-1185">Reference proteome</keyword>
<evidence type="ECO:0000313" key="3">
    <source>
        <dbReference type="Proteomes" id="UP000464262"/>
    </source>
</evidence>
<feature type="transmembrane region" description="Helical" evidence="1">
    <location>
        <begin position="47"/>
        <end position="64"/>
    </location>
</feature>
<evidence type="ECO:0000256" key="1">
    <source>
        <dbReference type="SAM" id="Phobius"/>
    </source>
</evidence>
<dbReference type="RefSeq" id="WP_164649837.1">
    <property type="nucleotide sequence ID" value="NZ_CP047476.1"/>
</dbReference>
<feature type="transmembrane region" description="Helical" evidence="1">
    <location>
        <begin position="119"/>
        <end position="141"/>
    </location>
</feature>
<dbReference type="AlphaFoldDB" id="A0A7Z2YEY2"/>
<organism evidence="2 3">
    <name type="scientific">Vibrio astriarenae</name>
    <dbReference type="NCBI Taxonomy" id="1481923"/>
    <lineage>
        <taxon>Bacteria</taxon>
        <taxon>Pseudomonadati</taxon>
        <taxon>Pseudomonadota</taxon>
        <taxon>Gammaproteobacteria</taxon>
        <taxon>Vibrionales</taxon>
        <taxon>Vibrionaceae</taxon>
        <taxon>Vibrio</taxon>
    </lineage>
</organism>
<dbReference type="EMBL" id="CP047476">
    <property type="protein sequence ID" value="QIA64937.1"/>
    <property type="molecule type" value="Genomic_DNA"/>
</dbReference>
<dbReference type="InterPro" id="IPR046595">
    <property type="entry name" value="DUF6653"/>
</dbReference>
<evidence type="ECO:0000313" key="2">
    <source>
        <dbReference type="EMBL" id="QIA64937.1"/>
    </source>
</evidence>
<keyword evidence="1" id="KW-1133">Transmembrane helix</keyword>
<accession>A0A7Z2YEY2</accession>
<gene>
    <name evidence="2" type="ORF">GT360_15330</name>
</gene>
<dbReference type="KEGG" id="vas:GT360_15330"/>
<keyword evidence="1" id="KW-0472">Membrane</keyword>